<name>A0A0K8VLY6_BACLA</name>
<dbReference type="Pfam" id="PF00379">
    <property type="entry name" value="Chitin_bind_4"/>
    <property type="match status" value="1"/>
</dbReference>
<evidence type="ECO:0000256" key="2">
    <source>
        <dbReference type="PROSITE-ProRule" id="PRU00497"/>
    </source>
</evidence>
<dbReference type="PROSITE" id="PS00233">
    <property type="entry name" value="CHIT_BIND_RR_1"/>
    <property type="match status" value="1"/>
</dbReference>
<dbReference type="GO" id="GO:0008010">
    <property type="term" value="F:structural constituent of chitin-based larval cuticle"/>
    <property type="evidence" value="ECO:0007669"/>
    <property type="project" value="TreeGrafter"/>
</dbReference>
<accession>A0A0K8VLY6</accession>
<dbReference type="GO" id="GO:0062129">
    <property type="term" value="C:chitin-based extracellular matrix"/>
    <property type="evidence" value="ECO:0007669"/>
    <property type="project" value="TreeGrafter"/>
</dbReference>
<keyword evidence="1 2" id="KW-0193">Cuticle</keyword>
<dbReference type="EMBL" id="GDHF01012413">
    <property type="protein sequence ID" value="JAI39901.1"/>
    <property type="molecule type" value="Transcribed_RNA"/>
</dbReference>
<dbReference type="PRINTS" id="PR00947">
    <property type="entry name" value="CUTICLE"/>
</dbReference>
<dbReference type="PANTHER" id="PTHR10380">
    <property type="entry name" value="CUTICLE PROTEIN"/>
    <property type="match status" value="1"/>
</dbReference>
<dbReference type="AlphaFoldDB" id="A0A0K8VLY6"/>
<proteinExistence type="predicted"/>
<dbReference type="InterPro" id="IPR000618">
    <property type="entry name" value="Insect_cuticle"/>
</dbReference>
<dbReference type="InterPro" id="IPR050468">
    <property type="entry name" value="Cuticle_Struct_Prot"/>
</dbReference>
<evidence type="ECO:0000256" key="1">
    <source>
        <dbReference type="ARBA" id="ARBA00022460"/>
    </source>
</evidence>
<dbReference type="PROSITE" id="PS51155">
    <property type="entry name" value="CHIT_BIND_RR_2"/>
    <property type="match status" value="1"/>
</dbReference>
<gene>
    <name evidence="3" type="primary">Edg78E_15</name>
    <name evidence="3" type="ORF">c1_g3_i2</name>
</gene>
<reference evidence="3" key="1">
    <citation type="submission" date="2015-06" db="EMBL/GenBank/DDBJ databases">
        <authorList>
            <person name="Hoefler B.C."/>
            <person name="Straight P.D."/>
        </authorList>
    </citation>
    <scope>NUCLEOTIDE SEQUENCE</scope>
</reference>
<dbReference type="OrthoDB" id="7920766at2759"/>
<dbReference type="InterPro" id="IPR031311">
    <property type="entry name" value="CHIT_BIND_RR_consensus"/>
</dbReference>
<protein>
    <submittedName>
        <fullName evidence="3">Pupal cuticle protein Edg-78E</fullName>
    </submittedName>
</protein>
<evidence type="ECO:0000313" key="3">
    <source>
        <dbReference type="EMBL" id="JAI39901.1"/>
    </source>
</evidence>
<organism evidence="3">
    <name type="scientific">Bactrocera latifrons</name>
    <name type="common">Malaysian fruit fly</name>
    <name type="synonym">Chaetodacus latifrons</name>
    <dbReference type="NCBI Taxonomy" id="174628"/>
    <lineage>
        <taxon>Eukaryota</taxon>
        <taxon>Metazoa</taxon>
        <taxon>Ecdysozoa</taxon>
        <taxon>Arthropoda</taxon>
        <taxon>Hexapoda</taxon>
        <taxon>Insecta</taxon>
        <taxon>Pterygota</taxon>
        <taxon>Neoptera</taxon>
        <taxon>Endopterygota</taxon>
        <taxon>Diptera</taxon>
        <taxon>Brachycera</taxon>
        <taxon>Muscomorpha</taxon>
        <taxon>Tephritoidea</taxon>
        <taxon>Tephritidae</taxon>
        <taxon>Bactrocera</taxon>
        <taxon>Bactrocera</taxon>
    </lineage>
</organism>
<dbReference type="PANTHER" id="PTHR10380:SF237">
    <property type="entry name" value="CUTICULAR PROTEIN 65AU, ISOFORM A-RELATED"/>
    <property type="match status" value="1"/>
</dbReference>
<sequence>MYIYVYQLIATYTVLNESQCVFLVLVFICITSTAIKPLHAVQLGDPDAVITLYNVAPADDLGIYRYAYSTSNGIAVQAAGSALEAIGIFSYTSPEGIPIEVRYIADELGFHAVGRHLPRPPPIPNYILRSLEYIRTHPNEEDRGRYRVYK</sequence>